<sequence>MINVKEVVDSFTSWQEELYIHLHQHPELSMQEKETCDTIDAELTRLGYATQRIGGGVVGVLENGDGPAVLFRADIDGLPVKEATGLEYASTQTRTDADGNEVPTMHACGHDFHISCALGAARIFAENRAAWAGTYIALFQPGEETAAGARSMVADGLVDKIPAPDVALGQHVLAGPMRAGQVGTHAGAILSTGASVKVTLHGKGSHGSMPHLSIDPVVLAAAVVTRLQSVVAREINPFKMAVLTVGSIHAGSKSNIIPDTATLLINIRAYDMDVREQLLDGIKRTVTAECEAARAPQAPEFEIYDSYPLTNNDAATTDKVTQAFLAHFGEERVMDCGEVSASEDFSVIPDAFGIPYTYWGFGGFAEGAPTYPNHNPAFGPVLQPTLATGTEAAAVAALAWLARD</sequence>
<dbReference type="SUPFAM" id="SSF55031">
    <property type="entry name" value="Bacterial exopeptidase dimerisation domain"/>
    <property type="match status" value="1"/>
</dbReference>
<dbReference type="SUPFAM" id="SSF53187">
    <property type="entry name" value="Zn-dependent exopeptidases"/>
    <property type="match status" value="1"/>
</dbReference>
<dbReference type="RefSeq" id="WP_274732925.1">
    <property type="nucleotide sequence ID" value="NZ_CAMXYX010000034.1"/>
</dbReference>
<organism evidence="2 3">
    <name type="scientific">Actinotignum sanguinis</name>
    <dbReference type="NCBI Taxonomy" id="1445614"/>
    <lineage>
        <taxon>Bacteria</taxon>
        <taxon>Bacillati</taxon>
        <taxon>Actinomycetota</taxon>
        <taxon>Actinomycetes</taxon>
        <taxon>Actinomycetales</taxon>
        <taxon>Actinomycetaceae</taxon>
        <taxon>Actinotignum</taxon>
    </lineage>
</organism>
<dbReference type="PIRSF" id="PIRSF005962">
    <property type="entry name" value="Pept_M20D_amidohydro"/>
    <property type="match status" value="1"/>
</dbReference>
<accession>A0ABT5V5A5</accession>
<dbReference type="Gene3D" id="3.30.70.360">
    <property type="match status" value="1"/>
</dbReference>
<dbReference type="Pfam" id="PF01546">
    <property type="entry name" value="Peptidase_M20"/>
    <property type="match status" value="1"/>
</dbReference>
<dbReference type="InterPro" id="IPR002933">
    <property type="entry name" value="Peptidase_M20"/>
</dbReference>
<protein>
    <submittedName>
        <fullName evidence="2">Amidohydrolase</fullName>
    </submittedName>
</protein>
<gene>
    <name evidence="2" type="ORF">PWJ81_03575</name>
</gene>
<reference evidence="2 3" key="1">
    <citation type="submission" date="2023-02" db="EMBL/GenBank/DDBJ databases">
        <title>Defining the Infant Male Urobiome and Moving Towards Mechanisms in Urobiome Research.</title>
        <authorList>
            <person name="Reasoner S."/>
            <person name="Flores V."/>
            <person name="Van Horn G."/>
            <person name="Morales G."/>
            <person name="Peard L."/>
            <person name="Abelson B."/>
            <person name="Manuel C."/>
            <person name="Lee J."/>
            <person name="Baker B."/>
            <person name="Williams T."/>
            <person name="Schmitz J."/>
            <person name="Clayton D."/>
            <person name="Hadjifrangiskou M."/>
        </authorList>
    </citation>
    <scope>NUCLEOTIDE SEQUENCE [LARGE SCALE GENOMIC DNA]</scope>
    <source>
        <strain evidence="2 3">AS1053</strain>
    </source>
</reference>
<evidence type="ECO:0000259" key="1">
    <source>
        <dbReference type="Pfam" id="PF07687"/>
    </source>
</evidence>
<dbReference type="EMBL" id="JARBHI010000006">
    <property type="protein sequence ID" value="MDE1656143.1"/>
    <property type="molecule type" value="Genomic_DNA"/>
</dbReference>
<dbReference type="PANTHER" id="PTHR11014">
    <property type="entry name" value="PEPTIDASE M20 FAMILY MEMBER"/>
    <property type="match status" value="1"/>
</dbReference>
<dbReference type="Proteomes" id="UP001219297">
    <property type="component" value="Unassembled WGS sequence"/>
</dbReference>
<dbReference type="PANTHER" id="PTHR11014:SF63">
    <property type="entry name" value="METALLOPEPTIDASE, PUTATIVE (AFU_ORTHOLOGUE AFUA_6G09600)-RELATED"/>
    <property type="match status" value="1"/>
</dbReference>
<keyword evidence="3" id="KW-1185">Reference proteome</keyword>
<evidence type="ECO:0000313" key="2">
    <source>
        <dbReference type="EMBL" id="MDE1656143.1"/>
    </source>
</evidence>
<evidence type="ECO:0000313" key="3">
    <source>
        <dbReference type="Proteomes" id="UP001219297"/>
    </source>
</evidence>
<name>A0ABT5V5A5_9ACTO</name>
<dbReference type="InterPro" id="IPR011650">
    <property type="entry name" value="Peptidase_M20_dimer"/>
</dbReference>
<feature type="domain" description="Peptidase M20 dimerisation" evidence="1">
    <location>
        <begin position="194"/>
        <end position="291"/>
    </location>
</feature>
<dbReference type="NCBIfam" id="TIGR01891">
    <property type="entry name" value="amidohydrolases"/>
    <property type="match status" value="1"/>
</dbReference>
<dbReference type="Pfam" id="PF07687">
    <property type="entry name" value="M20_dimer"/>
    <property type="match status" value="1"/>
</dbReference>
<proteinExistence type="predicted"/>
<dbReference type="Gene3D" id="3.40.630.10">
    <property type="entry name" value="Zn peptidases"/>
    <property type="match status" value="1"/>
</dbReference>
<comment type="caution">
    <text evidence="2">The sequence shown here is derived from an EMBL/GenBank/DDBJ whole genome shotgun (WGS) entry which is preliminary data.</text>
</comment>
<dbReference type="InterPro" id="IPR036264">
    <property type="entry name" value="Bact_exopeptidase_dim_dom"/>
</dbReference>
<dbReference type="InterPro" id="IPR017439">
    <property type="entry name" value="Amidohydrolase"/>
</dbReference>
<dbReference type="GeneID" id="83609212"/>